<dbReference type="OrthoDB" id="3250324at2759"/>
<proteinExistence type="predicted"/>
<sequence>WVESCDQMNIEITAKEARPFVDSFRSGASAGGTQKHIPRRNYTREAFRDAICEFLISDDQAINTIENPKLRAIFLMLKRDLKDSDIPHRNLIRERIMEMWEEHLDALEEEFAVCYYFFRRILLTYPLGYITMDAAGNNDTALQYMERQLRFRRIPFSKRQARIW</sequence>
<dbReference type="AlphaFoldDB" id="A0A4S8KN48"/>
<dbReference type="EMBL" id="ML180623">
    <property type="protein sequence ID" value="THU76963.1"/>
    <property type="molecule type" value="Genomic_DNA"/>
</dbReference>
<keyword evidence="2" id="KW-1185">Reference proteome</keyword>
<gene>
    <name evidence="1" type="ORF">K435DRAFT_703544</name>
</gene>
<name>A0A4S8KN48_DENBC</name>
<organism evidence="1 2">
    <name type="scientific">Dendrothele bispora (strain CBS 962.96)</name>
    <dbReference type="NCBI Taxonomy" id="1314807"/>
    <lineage>
        <taxon>Eukaryota</taxon>
        <taxon>Fungi</taxon>
        <taxon>Dikarya</taxon>
        <taxon>Basidiomycota</taxon>
        <taxon>Agaricomycotina</taxon>
        <taxon>Agaricomycetes</taxon>
        <taxon>Agaricomycetidae</taxon>
        <taxon>Agaricales</taxon>
        <taxon>Agaricales incertae sedis</taxon>
        <taxon>Dendrothele</taxon>
    </lineage>
</organism>
<protein>
    <submittedName>
        <fullName evidence="1">Uncharacterized protein</fullName>
    </submittedName>
</protein>
<evidence type="ECO:0000313" key="1">
    <source>
        <dbReference type="EMBL" id="THU76963.1"/>
    </source>
</evidence>
<reference evidence="1 2" key="1">
    <citation type="journal article" date="2019" name="Nat. Ecol. Evol.">
        <title>Megaphylogeny resolves global patterns of mushroom evolution.</title>
        <authorList>
            <person name="Varga T."/>
            <person name="Krizsan K."/>
            <person name="Foldi C."/>
            <person name="Dima B."/>
            <person name="Sanchez-Garcia M."/>
            <person name="Sanchez-Ramirez S."/>
            <person name="Szollosi G.J."/>
            <person name="Szarkandi J.G."/>
            <person name="Papp V."/>
            <person name="Albert L."/>
            <person name="Andreopoulos W."/>
            <person name="Angelini C."/>
            <person name="Antonin V."/>
            <person name="Barry K.W."/>
            <person name="Bougher N.L."/>
            <person name="Buchanan P."/>
            <person name="Buyck B."/>
            <person name="Bense V."/>
            <person name="Catcheside P."/>
            <person name="Chovatia M."/>
            <person name="Cooper J."/>
            <person name="Damon W."/>
            <person name="Desjardin D."/>
            <person name="Finy P."/>
            <person name="Geml J."/>
            <person name="Haridas S."/>
            <person name="Hughes K."/>
            <person name="Justo A."/>
            <person name="Karasinski D."/>
            <person name="Kautmanova I."/>
            <person name="Kiss B."/>
            <person name="Kocsube S."/>
            <person name="Kotiranta H."/>
            <person name="LaButti K.M."/>
            <person name="Lechner B.E."/>
            <person name="Liimatainen K."/>
            <person name="Lipzen A."/>
            <person name="Lukacs Z."/>
            <person name="Mihaltcheva S."/>
            <person name="Morgado L.N."/>
            <person name="Niskanen T."/>
            <person name="Noordeloos M.E."/>
            <person name="Ohm R.A."/>
            <person name="Ortiz-Santana B."/>
            <person name="Ovrebo C."/>
            <person name="Racz N."/>
            <person name="Riley R."/>
            <person name="Savchenko A."/>
            <person name="Shiryaev A."/>
            <person name="Soop K."/>
            <person name="Spirin V."/>
            <person name="Szebenyi C."/>
            <person name="Tomsovsky M."/>
            <person name="Tulloss R.E."/>
            <person name="Uehling J."/>
            <person name="Grigoriev I.V."/>
            <person name="Vagvolgyi C."/>
            <person name="Papp T."/>
            <person name="Martin F.M."/>
            <person name="Miettinen O."/>
            <person name="Hibbett D.S."/>
            <person name="Nagy L.G."/>
        </authorList>
    </citation>
    <scope>NUCLEOTIDE SEQUENCE [LARGE SCALE GENOMIC DNA]</scope>
    <source>
        <strain evidence="1 2">CBS 962.96</strain>
    </source>
</reference>
<dbReference type="Proteomes" id="UP000297245">
    <property type="component" value="Unassembled WGS sequence"/>
</dbReference>
<feature type="non-terminal residue" evidence="1">
    <location>
        <position position="1"/>
    </location>
</feature>
<evidence type="ECO:0000313" key="2">
    <source>
        <dbReference type="Proteomes" id="UP000297245"/>
    </source>
</evidence>
<accession>A0A4S8KN48</accession>